<dbReference type="InterPro" id="IPR002562">
    <property type="entry name" value="3'-5'_exonuclease_dom"/>
</dbReference>
<dbReference type="RefSeq" id="WP_096055579.1">
    <property type="nucleotide sequence ID" value="NZ_CP023344.1"/>
</dbReference>
<dbReference type="PANTHER" id="PTHR47649">
    <property type="entry name" value="RIBONUCLEASE D"/>
    <property type="match status" value="1"/>
</dbReference>
<keyword evidence="3" id="KW-0378">Hydrolase</keyword>
<dbReference type="InterPro" id="IPR012337">
    <property type="entry name" value="RNaseH-like_sf"/>
</dbReference>
<keyword evidence="3" id="KW-0269">Exonuclease</keyword>
<dbReference type="InterPro" id="IPR036397">
    <property type="entry name" value="RNaseH_sf"/>
</dbReference>
<dbReference type="AlphaFoldDB" id="A0A290Q6Q0"/>
<evidence type="ECO:0000313" key="4">
    <source>
        <dbReference type="Proteomes" id="UP000217265"/>
    </source>
</evidence>
<name>A0A290Q6Q0_9BACT</name>
<dbReference type="PROSITE" id="PS50967">
    <property type="entry name" value="HRDC"/>
    <property type="match status" value="1"/>
</dbReference>
<proteinExistence type="predicted"/>
<dbReference type="Pfam" id="PF01612">
    <property type="entry name" value="DNA_pol_A_exo1"/>
    <property type="match status" value="1"/>
</dbReference>
<feature type="domain" description="HRDC" evidence="2">
    <location>
        <begin position="213"/>
        <end position="294"/>
    </location>
</feature>
<reference evidence="3 4" key="1">
    <citation type="submission" date="2017-09" db="EMBL/GenBank/DDBJ databases">
        <title>Complete genome sequence of Verrucomicrobial strain HZ-65, isolated from freshwater.</title>
        <authorList>
            <person name="Choi A."/>
        </authorList>
    </citation>
    <scope>NUCLEOTIDE SEQUENCE [LARGE SCALE GENOMIC DNA]</scope>
    <source>
        <strain evidence="3 4">HZ-65</strain>
    </source>
</reference>
<dbReference type="InterPro" id="IPR002121">
    <property type="entry name" value="HRDC_dom"/>
</dbReference>
<dbReference type="InterPro" id="IPR051086">
    <property type="entry name" value="RNase_D-like"/>
</dbReference>
<dbReference type="SUPFAM" id="SSF53098">
    <property type="entry name" value="Ribonuclease H-like"/>
    <property type="match status" value="1"/>
</dbReference>
<protein>
    <submittedName>
        <fullName evidence="3">3'-5' exonuclease</fullName>
    </submittedName>
</protein>
<gene>
    <name evidence="3" type="ORF">CMV30_08280</name>
</gene>
<dbReference type="Proteomes" id="UP000217265">
    <property type="component" value="Chromosome"/>
</dbReference>
<dbReference type="Pfam" id="PF00570">
    <property type="entry name" value="HRDC"/>
    <property type="match status" value="1"/>
</dbReference>
<organism evidence="3 4">
    <name type="scientific">Nibricoccus aquaticus</name>
    <dbReference type="NCBI Taxonomy" id="2576891"/>
    <lineage>
        <taxon>Bacteria</taxon>
        <taxon>Pseudomonadati</taxon>
        <taxon>Verrucomicrobiota</taxon>
        <taxon>Opitutia</taxon>
        <taxon>Opitutales</taxon>
        <taxon>Opitutaceae</taxon>
        <taxon>Nibricoccus</taxon>
    </lineage>
</organism>
<dbReference type="GO" id="GO:0006139">
    <property type="term" value="P:nucleobase-containing compound metabolic process"/>
    <property type="evidence" value="ECO:0007669"/>
    <property type="project" value="InterPro"/>
</dbReference>
<accession>A0A290Q6Q0</accession>
<evidence type="ECO:0000259" key="2">
    <source>
        <dbReference type="PROSITE" id="PS50967"/>
    </source>
</evidence>
<dbReference type="PANTHER" id="PTHR47649:SF1">
    <property type="entry name" value="RIBONUCLEASE D"/>
    <property type="match status" value="1"/>
</dbReference>
<feature type="region of interest" description="Disordered" evidence="1">
    <location>
        <begin position="287"/>
        <end position="310"/>
    </location>
</feature>
<dbReference type="SMART" id="SM00474">
    <property type="entry name" value="35EXOc"/>
    <property type="match status" value="1"/>
</dbReference>
<dbReference type="GO" id="GO:0003676">
    <property type="term" value="F:nucleic acid binding"/>
    <property type="evidence" value="ECO:0007669"/>
    <property type="project" value="InterPro"/>
</dbReference>
<keyword evidence="4" id="KW-1185">Reference proteome</keyword>
<dbReference type="InterPro" id="IPR044876">
    <property type="entry name" value="HRDC_dom_sf"/>
</dbReference>
<dbReference type="Gene3D" id="1.10.150.80">
    <property type="entry name" value="HRDC domain"/>
    <property type="match status" value="1"/>
</dbReference>
<dbReference type="EMBL" id="CP023344">
    <property type="protein sequence ID" value="ATC63947.1"/>
    <property type="molecule type" value="Genomic_DNA"/>
</dbReference>
<evidence type="ECO:0000313" key="3">
    <source>
        <dbReference type="EMBL" id="ATC63947.1"/>
    </source>
</evidence>
<evidence type="ECO:0000256" key="1">
    <source>
        <dbReference type="SAM" id="MobiDB-lite"/>
    </source>
</evidence>
<dbReference type="Gene3D" id="3.30.420.10">
    <property type="entry name" value="Ribonuclease H-like superfamily/Ribonuclease H"/>
    <property type="match status" value="1"/>
</dbReference>
<dbReference type="InterPro" id="IPR010997">
    <property type="entry name" value="HRDC-like_sf"/>
</dbReference>
<dbReference type="KEGG" id="vbh:CMV30_08280"/>
<dbReference type="GO" id="GO:0008408">
    <property type="term" value="F:3'-5' exonuclease activity"/>
    <property type="evidence" value="ECO:0007669"/>
    <property type="project" value="InterPro"/>
</dbReference>
<dbReference type="CDD" id="cd06142">
    <property type="entry name" value="RNaseD_exo"/>
    <property type="match status" value="1"/>
</dbReference>
<dbReference type="SUPFAM" id="SSF47819">
    <property type="entry name" value="HRDC-like"/>
    <property type="match status" value="1"/>
</dbReference>
<sequence length="378" mass="42823">MPDTPPYALIETPAQLAPLLAALDRSGEAALDTEADNMYHYKTRVCLLQFYVSGEIHLVDVLAPGLDLSALWTRLATKHLLMHGSDFDIRLLHDLCGFRPKSIFDTMLAAQLLNRPRVGLAALLEEHFGVTLDKDSQTANWSKRPFTQRLLDYASLDVFYLYQLRDLLTAELAALNRLDWLAQQCNRQIESGLLGFPKDDENDWRIGRSERLRPYGLGALHAAWHWREDWARKLDTPPFKVTSNDTLLRIAEAADHGLSPRALMENVNLGKRHDRIAPSLYDALDAGLNRDPHTLPKRRGRDPNHQPLTPAELELQDRLKADRDRVAAAINLDPTLIANRATLAQLARNPEKLDEILLPWQANLLRNEPWMKANSSSP</sequence>
<dbReference type="OrthoDB" id="144122at2"/>
<dbReference type="GO" id="GO:0000166">
    <property type="term" value="F:nucleotide binding"/>
    <property type="evidence" value="ECO:0007669"/>
    <property type="project" value="InterPro"/>
</dbReference>
<keyword evidence="3" id="KW-0540">Nuclease</keyword>